<evidence type="ECO:0000256" key="14">
    <source>
        <dbReference type="RuleBase" id="RU000352"/>
    </source>
</evidence>
<evidence type="ECO:0000256" key="6">
    <source>
        <dbReference type="ARBA" id="ARBA00022701"/>
    </source>
</evidence>
<evidence type="ECO:0000256" key="3">
    <source>
        <dbReference type="ARBA" id="ARBA00004138"/>
    </source>
</evidence>
<evidence type="ECO:0000256" key="7">
    <source>
        <dbReference type="ARBA" id="ARBA00022741"/>
    </source>
</evidence>
<dbReference type="GO" id="GO:0007017">
    <property type="term" value="P:microtubule-based process"/>
    <property type="evidence" value="ECO:0007669"/>
    <property type="project" value="InterPro"/>
</dbReference>
<organism evidence="16 17">
    <name type="scientific">Cephus cinctus</name>
    <name type="common">Wheat stem sawfly</name>
    <dbReference type="NCBI Taxonomy" id="211228"/>
    <lineage>
        <taxon>Eukaryota</taxon>
        <taxon>Metazoa</taxon>
        <taxon>Ecdysozoa</taxon>
        <taxon>Arthropoda</taxon>
        <taxon>Hexapoda</taxon>
        <taxon>Insecta</taxon>
        <taxon>Pterygota</taxon>
        <taxon>Neoptera</taxon>
        <taxon>Endopterygota</taxon>
        <taxon>Hymenoptera</taxon>
        <taxon>Cephoidea</taxon>
        <taxon>Cephidae</taxon>
        <taxon>Cephus</taxon>
    </lineage>
</organism>
<evidence type="ECO:0000256" key="5">
    <source>
        <dbReference type="ARBA" id="ARBA00014184"/>
    </source>
</evidence>
<evidence type="ECO:0000256" key="13">
    <source>
        <dbReference type="ARBA" id="ARBA00046149"/>
    </source>
</evidence>
<dbReference type="GO" id="GO:0005929">
    <property type="term" value="C:cilium"/>
    <property type="evidence" value="ECO:0007669"/>
    <property type="project" value="UniProtKB-SubCell"/>
</dbReference>
<dbReference type="PRINTS" id="PR01224">
    <property type="entry name" value="DELTATUBULIN"/>
</dbReference>
<keyword evidence="6 14" id="KW-0493">Microtubule</keyword>
<dbReference type="GeneID" id="107272087"/>
<evidence type="ECO:0000256" key="11">
    <source>
        <dbReference type="ARBA" id="ARBA00023273"/>
    </source>
</evidence>
<comment type="subcellular location">
    <subcellularLocation>
        <location evidence="3">Cell projection</location>
        <location evidence="3">Cilium</location>
    </subcellularLocation>
    <subcellularLocation>
        <location evidence="1">Cytoplasm</location>
        <location evidence="1">Cytoskeleton</location>
        <location evidence="1">Microtubule organizing center</location>
        <location evidence="1">Centrosome</location>
        <location evidence="1">Centriole</location>
    </subcellularLocation>
    <subcellularLocation>
        <location evidence="2">Nucleus</location>
    </subcellularLocation>
</comment>
<dbReference type="GO" id="GO:0005634">
    <property type="term" value="C:nucleus"/>
    <property type="evidence" value="ECO:0007669"/>
    <property type="project" value="UniProtKB-SubCell"/>
</dbReference>
<dbReference type="GO" id="GO:0005200">
    <property type="term" value="F:structural constituent of cytoskeleton"/>
    <property type="evidence" value="ECO:0007669"/>
    <property type="project" value="InterPro"/>
</dbReference>
<dbReference type="Gene3D" id="1.10.287.600">
    <property type="entry name" value="Helix hairpin bin"/>
    <property type="match status" value="1"/>
</dbReference>
<evidence type="ECO:0000256" key="2">
    <source>
        <dbReference type="ARBA" id="ARBA00004123"/>
    </source>
</evidence>
<dbReference type="Pfam" id="PF00091">
    <property type="entry name" value="Tubulin"/>
    <property type="match status" value="1"/>
</dbReference>
<keyword evidence="16" id="KW-1185">Reference proteome</keyword>
<dbReference type="SUPFAM" id="SSF55307">
    <property type="entry name" value="Tubulin C-terminal domain-like"/>
    <property type="match status" value="1"/>
</dbReference>
<dbReference type="PANTHER" id="PTHR11588">
    <property type="entry name" value="TUBULIN"/>
    <property type="match status" value="1"/>
</dbReference>
<comment type="similarity">
    <text evidence="4 14">Belongs to the tubulin family.</text>
</comment>
<dbReference type="GO" id="GO:0005874">
    <property type="term" value="C:microtubule"/>
    <property type="evidence" value="ECO:0007669"/>
    <property type="project" value="UniProtKB-KW"/>
</dbReference>
<evidence type="ECO:0000256" key="8">
    <source>
        <dbReference type="ARBA" id="ARBA00022794"/>
    </source>
</evidence>
<keyword evidence="8" id="KW-0970">Cilium biogenesis/degradation</keyword>
<dbReference type="CDD" id="cd02189">
    <property type="entry name" value="delta_zeta_tubulin-like"/>
    <property type="match status" value="1"/>
</dbReference>
<dbReference type="Proteomes" id="UP000694920">
    <property type="component" value="Unplaced"/>
</dbReference>
<evidence type="ECO:0000313" key="17">
    <source>
        <dbReference type="RefSeq" id="XP_015604347.1"/>
    </source>
</evidence>
<dbReference type="GO" id="GO:0005814">
    <property type="term" value="C:centriole"/>
    <property type="evidence" value="ECO:0007669"/>
    <property type="project" value="UniProtKB-SubCell"/>
</dbReference>
<name>A0AAJ7FRA2_CEPCN</name>
<dbReference type="AlphaFoldDB" id="A0AAJ7FRA2"/>
<keyword evidence="10" id="KW-0539">Nucleus</keyword>
<evidence type="ECO:0000313" key="16">
    <source>
        <dbReference type="Proteomes" id="UP000694920"/>
    </source>
</evidence>
<dbReference type="SUPFAM" id="SSF52490">
    <property type="entry name" value="Tubulin nucleotide-binding domain-like"/>
    <property type="match status" value="1"/>
</dbReference>
<gene>
    <name evidence="17" type="primary">LOC107272087</name>
</gene>
<evidence type="ECO:0000256" key="1">
    <source>
        <dbReference type="ARBA" id="ARBA00004114"/>
    </source>
</evidence>
<feature type="domain" description="Tubulin/FtsZ GTPase" evidence="15">
    <location>
        <begin position="49"/>
        <end position="244"/>
    </location>
</feature>
<dbReference type="InterPro" id="IPR000217">
    <property type="entry name" value="Tubulin"/>
</dbReference>
<comment type="function">
    <text evidence="13">Acts as a positive regulator of hedgehog signaling and regulates ciliary function.</text>
</comment>
<dbReference type="InterPro" id="IPR003008">
    <property type="entry name" value="Tubulin_FtsZ_GTPase"/>
</dbReference>
<dbReference type="InterPro" id="IPR002967">
    <property type="entry name" value="Delta_tubulin"/>
</dbReference>
<dbReference type="InterPro" id="IPR036525">
    <property type="entry name" value="Tubulin/FtsZ_GTPase_sf"/>
</dbReference>
<sequence>MLTIQFGQCGNQLGHTIHSKILADLTFLNTGVQSQRNKEYAESTYNKWFKDVSRNGEYIARAILVDAEQKVVNKICNDADSGWRYDMKNVVYDAGGGCANNWAFGYGRKGKYLGEKTVEAVRHEIERLDHFEGILFCLSSAGGTGSGVGSYTAELLRNEFPTKSVASIVVLPFTSGEVGTQNYNSLLTLSKLYDETDAVFIFENEQIHAICTNLLKNLEAKLYDINEVISQKLTALFQPLEDSQINLNYLVSRIASHPSYKLITIKSTPHIAASSTVYETSYKWETYIRHLKQTLRIPSYHNELVDVETKMPSQSFSARRSLMYSQSVSNLLITRGTSVRNDPIVGDELKEKELYTSWISEADQFKHLHQTRRLLNQEKFCALITNNSQLQKPLDTFLEKAWNAYTHSAFLHQYKRFGLEEDDFLQAFAKVENVIKSYKDLNIANTNK</sequence>
<dbReference type="SMART" id="SM00864">
    <property type="entry name" value="Tubulin"/>
    <property type="match status" value="1"/>
</dbReference>
<evidence type="ECO:0000256" key="9">
    <source>
        <dbReference type="ARBA" id="ARBA00023134"/>
    </source>
</evidence>
<keyword evidence="11" id="KW-0966">Cell projection</keyword>
<dbReference type="InterPro" id="IPR008280">
    <property type="entry name" value="Tub_FtsZ_C"/>
</dbReference>
<dbReference type="RefSeq" id="XP_015604347.1">
    <property type="nucleotide sequence ID" value="XM_015748861.2"/>
</dbReference>
<proteinExistence type="inferred from homology"/>
<evidence type="ECO:0000256" key="10">
    <source>
        <dbReference type="ARBA" id="ARBA00023242"/>
    </source>
</evidence>
<dbReference type="InterPro" id="IPR017975">
    <property type="entry name" value="Tubulin_CS"/>
</dbReference>
<evidence type="ECO:0000256" key="4">
    <source>
        <dbReference type="ARBA" id="ARBA00009636"/>
    </source>
</evidence>
<protein>
    <recommendedName>
        <fullName evidence="5">Tubulin delta chain</fullName>
    </recommendedName>
    <alternativeName>
        <fullName evidence="12">Delta-tubulin</fullName>
    </alternativeName>
</protein>
<dbReference type="PRINTS" id="PR01161">
    <property type="entry name" value="TUBULIN"/>
</dbReference>
<keyword evidence="7 14" id="KW-0547">Nucleotide-binding</keyword>
<dbReference type="Gene3D" id="3.40.50.1440">
    <property type="entry name" value="Tubulin/FtsZ, GTPase domain"/>
    <property type="match status" value="1"/>
</dbReference>
<dbReference type="PROSITE" id="PS00227">
    <property type="entry name" value="TUBULIN"/>
    <property type="match status" value="1"/>
</dbReference>
<evidence type="ECO:0000259" key="15">
    <source>
        <dbReference type="SMART" id="SM00864"/>
    </source>
</evidence>
<accession>A0AAJ7FRA2</accession>
<evidence type="ECO:0000256" key="12">
    <source>
        <dbReference type="ARBA" id="ARBA00030594"/>
    </source>
</evidence>
<dbReference type="KEGG" id="ccin:107272087"/>
<dbReference type="GO" id="GO:0030030">
    <property type="term" value="P:cell projection organization"/>
    <property type="evidence" value="ECO:0007669"/>
    <property type="project" value="UniProtKB-KW"/>
</dbReference>
<reference evidence="17" key="1">
    <citation type="submission" date="2025-08" db="UniProtKB">
        <authorList>
            <consortium name="RefSeq"/>
        </authorList>
    </citation>
    <scope>IDENTIFICATION</scope>
</reference>
<dbReference type="InterPro" id="IPR023123">
    <property type="entry name" value="Tubulin_C"/>
</dbReference>
<keyword evidence="9 14" id="KW-0342">GTP-binding</keyword>
<dbReference type="GO" id="GO:0005525">
    <property type="term" value="F:GTP binding"/>
    <property type="evidence" value="ECO:0007669"/>
    <property type="project" value="UniProtKB-UniRule"/>
</dbReference>